<keyword evidence="2" id="KW-1185">Reference proteome</keyword>
<reference evidence="2" key="1">
    <citation type="journal article" date="2023" name="G3 (Bethesda)">
        <title>Genome assembly and association tests identify interacting loci associated with vigor, precocity, and sex in interspecific pistachio rootstocks.</title>
        <authorList>
            <person name="Palmer W."/>
            <person name="Jacygrad E."/>
            <person name="Sagayaradj S."/>
            <person name="Cavanaugh K."/>
            <person name="Han R."/>
            <person name="Bertier L."/>
            <person name="Beede B."/>
            <person name="Kafkas S."/>
            <person name="Golino D."/>
            <person name="Preece J."/>
            <person name="Michelmore R."/>
        </authorList>
    </citation>
    <scope>NUCLEOTIDE SEQUENCE [LARGE SCALE GENOMIC DNA]</scope>
</reference>
<evidence type="ECO:0000313" key="2">
    <source>
        <dbReference type="Proteomes" id="UP001164250"/>
    </source>
</evidence>
<name>A0ACC1BDE3_9ROSI</name>
<evidence type="ECO:0000313" key="1">
    <source>
        <dbReference type="EMBL" id="KAJ0096872.1"/>
    </source>
</evidence>
<comment type="caution">
    <text evidence="1">The sequence shown here is derived from an EMBL/GenBank/DDBJ whole genome shotgun (WGS) entry which is preliminary data.</text>
</comment>
<accession>A0ACC1BDE3</accession>
<sequence>MAEAAVEFAIKTLGSLLVQEVKLLGSAKKEVESIKSELESMRSCLTNADATAAAEEEGEGDECVKTWGIDDVLEKIKESKIRSICLFDVDKLPRSFMSAFPANCKLLKVLDFEDAPMDYLPDGVGKLFHLHYLSLKSTNVKELPKSIGMLINLETLDLKWLCVAMFDCVVSDLEKRM</sequence>
<protein>
    <submittedName>
        <fullName evidence="1">Uncharacterized protein</fullName>
    </submittedName>
</protein>
<proteinExistence type="predicted"/>
<organism evidence="1 2">
    <name type="scientific">Pistacia atlantica</name>
    <dbReference type="NCBI Taxonomy" id="434234"/>
    <lineage>
        <taxon>Eukaryota</taxon>
        <taxon>Viridiplantae</taxon>
        <taxon>Streptophyta</taxon>
        <taxon>Embryophyta</taxon>
        <taxon>Tracheophyta</taxon>
        <taxon>Spermatophyta</taxon>
        <taxon>Magnoliopsida</taxon>
        <taxon>eudicotyledons</taxon>
        <taxon>Gunneridae</taxon>
        <taxon>Pentapetalae</taxon>
        <taxon>rosids</taxon>
        <taxon>malvids</taxon>
        <taxon>Sapindales</taxon>
        <taxon>Anacardiaceae</taxon>
        <taxon>Pistacia</taxon>
    </lineage>
</organism>
<dbReference type="EMBL" id="CM047901">
    <property type="protein sequence ID" value="KAJ0096872.1"/>
    <property type="molecule type" value="Genomic_DNA"/>
</dbReference>
<gene>
    <name evidence="1" type="ORF">Patl1_27944</name>
</gene>
<dbReference type="Proteomes" id="UP001164250">
    <property type="component" value="Chromosome 5"/>
</dbReference>